<dbReference type="PANTHER" id="PTHR44688">
    <property type="entry name" value="DNA-BINDING TRANSCRIPTIONAL ACTIVATOR DEVR_DOSR"/>
    <property type="match status" value="1"/>
</dbReference>
<dbReference type="AlphaFoldDB" id="A0A1I5LY65"/>
<dbReference type="PRINTS" id="PR00038">
    <property type="entry name" value="HTHLUXR"/>
</dbReference>
<dbReference type="InterPro" id="IPR000792">
    <property type="entry name" value="Tscrpt_reg_LuxR_C"/>
</dbReference>
<dbReference type="PANTHER" id="PTHR44688:SF16">
    <property type="entry name" value="DNA-BINDING TRANSCRIPTIONAL ACTIVATOR DEVR_DOSR"/>
    <property type="match status" value="1"/>
</dbReference>
<dbReference type="eggNOG" id="COG2197">
    <property type="taxonomic scope" value="Bacteria"/>
</dbReference>
<dbReference type="SMART" id="SM00421">
    <property type="entry name" value="HTH_LUXR"/>
    <property type="match status" value="1"/>
</dbReference>
<name>A0A1I5LY65_9ACTN</name>
<dbReference type="InterPro" id="IPR029016">
    <property type="entry name" value="GAF-like_dom_sf"/>
</dbReference>
<evidence type="ECO:0000256" key="3">
    <source>
        <dbReference type="ARBA" id="ARBA00023163"/>
    </source>
</evidence>
<dbReference type="RefSeq" id="WP_021593823.1">
    <property type="nucleotide sequence ID" value="NZ_FOVH01000011.1"/>
</dbReference>
<dbReference type="InterPro" id="IPR016032">
    <property type="entry name" value="Sig_transdc_resp-reg_C-effctor"/>
</dbReference>
<dbReference type="Gene3D" id="1.10.10.10">
    <property type="entry name" value="Winged helix-like DNA-binding domain superfamily/Winged helix DNA-binding domain"/>
    <property type="match status" value="1"/>
</dbReference>
<dbReference type="Gene3D" id="3.30.450.40">
    <property type="match status" value="1"/>
</dbReference>
<dbReference type="STRING" id="1993.SAMN04489713_11174"/>
<keyword evidence="2 5" id="KW-0238">DNA-binding</keyword>
<organism evidence="5 6">
    <name type="scientific">Actinomadura madurae</name>
    <dbReference type="NCBI Taxonomy" id="1993"/>
    <lineage>
        <taxon>Bacteria</taxon>
        <taxon>Bacillati</taxon>
        <taxon>Actinomycetota</taxon>
        <taxon>Actinomycetes</taxon>
        <taxon>Streptosporangiales</taxon>
        <taxon>Thermomonosporaceae</taxon>
        <taxon>Actinomadura</taxon>
    </lineage>
</organism>
<dbReference type="GO" id="GO:0006355">
    <property type="term" value="P:regulation of DNA-templated transcription"/>
    <property type="evidence" value="ECO:0007669"/>
    <property type="project" value="InterPro"/>
</dbReference>
<evidence type="ECO:0000256" key="2">
    <source>
        <dbReference type="ARBA" id="ARBA00023125"/>
    </source>
</evidence>
<dbReference type="InterPro" id="IPR036388">
    <property type="entry name" value="WH-like_DNA-bd_sf"/>
</dbReference>
<accession>A0A1I5LY65</accession>
<dbReference type="PROSITE" id="PS50043">
    <property type="entry name" value="HTH_LUXR_2"/>
    <property type="match status" value="1"/>
</dbReference>
<reference evidence="5 6" key="1">
    <citation type="submission" date="2016-10" db="EMBL/GenBank/DDBJ databases">
        <authorList>
            <person name="de Groot N.N."/>
        </authorList>
    </citation>
    <scope>NUCLEOTIDE SEQUENCE [LARGE SCALE GENOMIC DNA]</scope>
    <source>
        <strain evidence="5 6">DSM 43067</strain>
    </source>
</reference>
<keyword evidence="1" id="KW-0805">Transcription regulation</keyword>
<dbReference type="CDD" id="cd06170">
    <property type="entry name" value="LuxR_C_like"/>
    <property type="match status" value="1"/>
</dbReference>
<dbReference type="InParanoid" id="A0A1I5LY65"/>
<dbReference type="GO" id="GO:0003677">
    <property type="term" value="F:DNA binding"/>
    <property type="evidence" value="ECO:0007669"/>
    <property type="project" value="UniProtKB-KW"/>
</dbReference>
<dbReference type="Pfam" id="PF00196">
    <property type="entry name" value="GerE"/>
    <property type="match status" value="1"/>
</dbReference>
<evidence type="ECO:0000313" key="6">
    <source>
        <dbReference type="Proteomes" id="UP000183413"/>
    </source>
</evidence>
<dbReference type="SUPFAM" id="SSF55781">
    <property type="entry name" value="GAF domain-like"/>
    <property type="match status" value="1"/>
</dbReference>
<feature type="domain" description="HTH luxR-type" evidence="4">
    <location>
        <begin position="291"/>
        <end position="356"/>
    </location>
</feature>
<proteinExistence type="predicted"/>
<dbReference type="Proteomes" id="UP000183413">
    <property type="component" value="Unassembled WGS sequence"/>
</dbReference>
<evidence type="ECO:0000259" key="4">
    <source>
        <dbReference type="PROSITE" id="PS50043"/>
    </source>
</evidence>
<evidence type="ECO:0000313" key="5">
    <source>
        <dbReference type="EMBL" id="SFP02182.1"/>
    </source>
</evidence>
<sequence length="364" mass="38402">MFDQRERRAVLDRAAGARDASGLFGGVSARLRRLVGFQAAAWSATDPETGLITAPMRVENLGSGDQCFTYWECAILEETVIPFRELARAAVPAAGLAASTGGLPARSAQYRKLLGRQGVGDELRAVLRAGGRPWGVVSLFRDKGRPPFNPAEISLVADLSAPLGDRLRELARPVRTPAPGREQDPGLILFDPSGTPISINDEARHHLERLPDGPSTPSPLGPALPVWLVGTAAQARAVAAGHDRGAARIRIRTRDGQWLVCHASCTDGPGGAPGPTAVVVQPAAGSDMAPVIAQAYGLSARELEITQLVARGVTTGGIAAELVISPHTVRDHVKAVFAKTGVSSRGELVARLFAENYWPRRAGA</sequence>
<protein>
    <submittedName>
        <fullName evidence="5">DNA-binding transcriptional regulator, CsgD family</fullName>
    </submittedName>
</protein>
<dbReference type="PROSITE" id="PS00622">
    <property type="entry name" value="HTH_LUXR_1"/>
    <property type="match status" value="1"/>
</dbReference>
<keyword evidence="3" id="KW-0804">Transcription</keyword>
<dbReference type="SUPFAM" id="SSF46894">
    <property type="entry name" value="C-terminal effector domain of the bipartite response regulators"/>
    <property type="match status" value="1"/>
</dbReference>
<gene>
    <name evidence="5" type="ORF">SAMN04489713_11174</name>
</gene>
<dbReference type="EMBL" id="FOVH01000011">
    <property type="protein sequence ID" value="SFP02182.1"/>
    <property type="molecule type" value="Genomic_DNA"/>
</dbReference>
<keyword evidence="6" id="KW-1185">Reference proteome</keyword>
<evidence type="ECO:0000256" key="1">
    <source>
        <dbReference type="ARBA" id="ARBA00023015"/>
    </source>
</evidence>